<evidence type="ECO:0000313" key="2">
    <source>
        <dbReference type="Proteomes" id="UP000036367"/>
    </source>
</evidence>
<dbReference type="STRING" id="595434.RISK_001150"/>
<protein>
    <submittedName>
        <fullName evidence="1">Uncharacterized protein</fullName>
    </submittedName>
</protein>
<comment type="caution">
    <text evidence="1">The sequence shown here is derived from an EMBL/GenBank/DDBJ whole genome shotgun (WGS) entry which is preliminary data.</text>
</comment>
<dbReference type="AlphaFoldDB" id="A0A0J1BJV4"/>
<organism evidence="1 2">
    <name type="scientific">Rhodopirellula islandica</name>
    <dbReference type="NCBI Taxonomy" id="595434"/>
    <lineage>
        <taxon>Bacteria</taxon>
        <taxon>Pseudomonadati</taxon>
        <taxon>Planctomycetota</taxon>
        <taxon>Planctomycetia</taxon>
        <taxon>Pirellulales</taxon>
        <taxon>Pirellulaceae</taxon>
        <taxon>Rhodopirellula</taxon>
    </lineage>
</organism>
<dbReference type="PATRIC" id="fig|595434.4.peg.1103"/>
<sequence length="83" mass="9284">MGRECGRQQRIGVFVIRSCCIVANWSGDASTTTEAIPTKLRADVFPSPVLDCPLPDPCPPRPRLNPIPIHPSRQMRRGRLITY</sequence>
<name>A0A0J1BJV4_RHOIS</name>
<reference evidence="1" key="1">
    <citation type="submission" date="2015-05" db="EMBL/GenBank/DDBJ databases">
        <title>Permanent draft genome of Rhodopirellula islandicus K833.</title>
        <authorList>
            <person name="Kizina J."/>
            <person name="Richter M."/>
            <person name="Glockner F.O."/>
            <person name="Harder J."/>
        </authorList>
    </citation>
    <scope>NUCLEOTIDE SEQUENCE [LARGE SCALE GENOMIC DNA]</scope>
    <source>
        <strain evidence="1">K833</strain>
    </source>
</reference>
<gene>
    <name evidence="1" type="ORF">RISK_001150</name>
</gene>
<proteinExistence type="predicted"/>
<dbReference type="EMBL" id="LECT01000010">
    <property type="protein sequence ID" value="KLU06836.1"/>
    <property type="molecule type" value="Genomic_DNA"/>
</dbReference>
<keyword evidence="2" id="KW-1185">Reference proteome</keyword>
<accession>A0A0J1BJV4</accession>
<dbReference type="Proteomes" id="UP000036367">
    <property type="component" value="Unassembled WGS sequence"/>
</dbReference>
<evidence type="ECO:0000313" key="1">
    <source>
        <dbReference type="EMBL" id="KLU06836.1"/>
    </source>
</evidence>